<evidence type="ECO:0000313" key="3">
    <source>
        <dbReference type="Proteomes" id="UP001054252"/>
    </source>
</evidence>
<dbReference type="AlphaFoldDB" id="A0AAV5MJ42"/>
<dbReference type="Proteomes" id="UP001054252">
    <property type="component" value="Unassembled WGS sequence"/>
</dbReference>
<reference evidence="2 3" key="1">
    <citation type="journal article" date="2021" name="Commun. Biol.">
        <title>The genome of Shorea leprosula (Dipterocarpaceae) highlights the ecological relevance of drought in aseasonal tropical rainforests.</title>
        <authorList>
            <person name="Ng K.K.S."/>
            <person name="Kobayashi M.J."/>
            <person name="Fawcett J.A."/>
            <person name="Hatakeyama M."/>
            <person name="Paape T."/>
            <person name="Ng C.H."/>
            <person name="Ang C.C."/>
            <person name="Tnah L.H."/>
            <person name="Lee C.T."/>
            <person name="Nishiyama T."/>
            <person name="Sese J."/>
            <person name="O'Brien M.J."/>
            <person name="Copetti D."/>
            <person name="Mohd Noor M.I."/>
            <person name="Ong R.C."/>
            <person name="Putra M."/>
            <person name="Sireger I.Z."/>
            <person name="Indrioko S."/>
            <person name="Kosugi Y."/>
            <person name="Izuno A."/>
            <person name="Isagi Y."/>
            <person name="Lee S.L."/>
            <person name="Shimizu K.K."/>
        </authorList>
    </citation>
    <scope>NUCLEOTIDE SEQUENCE [LARGE SCALE GENOMIC DNA]</scope>
    <source>
        <strain evidence="2">214</strain>
    </source>
</reference>
<comment type="caution">
    <text evidence="2">The sequence shown here is derived from an EMBL/GenBank/DDBJ whole genome shotgun (WGS) entry which is preliminary data.</text>
</comment>
<organism evidence="2 3">
    <name type="scientific">Rubroshorea leprosula</name>
    <dbReference type="NCBI Taxonomy" id="152421"/>
    <lineage>
        <taxon>Eukaryota</taxon>
        <taxon>Viridiplantae</taxon>
        <taxon>Streptophyta</taxon>
        <taxon>Embryophyta</taxon>
        <taxon>Tracheophyta</taxon>
        <taxon>Spermatophyta</taxon>
        <taxon>Magnoliopsida</taxon>
        <taxon>eudicotyledons</taxon>
        <taxon>Gunneridae</taxon>
        <taxon>Pentapetalae</taxon>
        <taxon>rosids</taxon>
        <taxon>malvids</taxon>
        <taxon>Malvales</taxon>
        <taxon>Dipterocarpaceae</taxon>
        <taxon>Rubroshorea</taxon>
    </lineage>
</organism>
<accession>A0AAV5MJ42</accession>
<name>A0AAV5MJ42_9ROSI</name>
<gene>
    <name evidence="2" type="ORF">SLEP1_g55612</name>
</gene>
<dbReference type="EMBL" id="BPVZ01000271">
    <property type="protein sequence ID" value="GKV48821.1"/>
    <property type="molecule type" value="Genomic_DNA"/>
</dbReference>
<protein>
    <submittedName>
        <fullName evidence="2">Uncharacterized protein</fullName>
    </submittedName>
</protein>
<evidence type="ECO:0000313" key="2">
    <source>
        <dbReference type="EMBL" id="GKV48821.1"/>
    </source>
</evidence>
<evidence type="ECO:0000256" key="1">
    <source>
        <dbReference type="SAM" id="MobiDB-lite"/>
    </source>
</evidence>
<proteinExistence type="predicted"/>
<sequence>MPMNSRRWSRDEEEGWPGGWDGLELWSGSGESGGLTRANLQNGPMHEISPFLSPGPVQPVQSIGSGRVLKPCFLLPWNPRA</sequence>
<feature type="region of interest" description="Disordered" evidence="1">
    <location>
        <begin position="1"/>
        <end position="42"/>
    </location>
</feature>
<keyword evidence="3" id="KW-1185">Reference proteome</keyword>